<keyword evidence="1 5" id="KW-0547">Nucleotide-binding</keyword>
<organism evidence="7 8">
    <name type="scientific">Rarispira pelagica</name>
    <dbReference type="NCBI Taxonomy" id="3141764"/>
    <lineage>
        <taxon>Bacteria</taxon>
        <taxon>Pseudomonadati</taxon>
        <taxon>Spirochaetota</taxon>
        <taxon>Spirochaetia</taxon>
        <taxon>Winmispirales</taxon>
        <taxon>Winmispiraceae</taxon>
        <taxon>Rarispira</taxon>
    </lineage>
</organism>
<evidence type="ECO:0000256" key="2">
    <source>
        <dbReference type="ARBA" id="ARBA00022801"/>
    </source>
</evidence>
<evidence type="ECO:0000313" key="7">
    <source>
        <dbReference type="EMBL" id="MEM5948941.1"/>
    </source>
</evidence>
<evidence type="ECO:0000256" key="4">
    <source>
        <dbReference type="ARBA" id="ARBA00022840"/>
    </source>
</evidence>
<evidence type="ECO:0000259" key="6">
    <source>
        <dbReference type="PROSITE" id="PS51198"/>
    </source>
</evidence>
<evidence type="ECO:0000256" key="1">
    <source>
        <dbReference type="ARBA" id="ARBA00022741"/>
    </source>
</evidence>
<dbReference type="PROSITE" id="PS51198">
    <property type="entry name" value="UVRD_HELICASE_ATP_BIND"/>
    <property type="match status" value="1"/>
</dbReference>
<evidence type="ECO:0000313" key="8">
    <source>
        <dbReference type="Proteomes" id="UP001466331"/>
    </source>
</evidence>
<keyword evidence="8" id="KW-1185">Reference proteome</keyword>
<dbReference type="SUPFAM" id="SSF52540">
    <property type="entry name" value="P-loop containing nucleoside triphosphate hydrolases"/>
    <property type="match status" value="1"/>
</dbReference>
<reference evidence="7 8" key="1">
    <citation type="submission" date="2024-03" db="EMBL/GenBank/DDBJ databases">
        <title>Ignisphaera cupida sp. nov., a hyperthermophilic hydrolytic archaeon from a hot spring of Kamchatka, and proposal of Ignisphaeraceae fam. nov.</title>
        <authorList>
            <person name="Podosokorskaya O.A."/>
            <person name="Elcheninov A.G."/>
            <person name="Maltseva A.I."/>
            <person name="Zayulina K.S."/>
            <person name="Novikov A."/>
            <person name="Merkel A.Y."/>
        </authorList>
    </citation>
    <scope>NUCLEOTIDE SEQUENCE [LARGE SCALE GENOMIC DNA]</scope>
    <source>
        <strain evidence="7 8">38H-sp</strain>
    </source>
</reference>
<proteinExistence type="predicted"/>
<dbReference type="Pfam" id="PF00580">
    <property type="entry name" value="UvrD-helicase"/>
    <property type="match status" value="1"/>
</dbReference>
<name>A0ABU9UE44_9SPIR</name>
<dbReference type="InterPro" id="IPR027417">
    <property type="entry name" value="P-loop_NTPase"/>
</dbReference>
<protein>
    <submittedName>
        <fullName evidence="7">UvrD-helicase domain-containing protein</fullName>
    </submittedName>
</protein>
<dbReference type="Proteomes" id="UP001466331">
    <property type="component" value="Unassembled WGS sequence"/>
</dbReference>
<gene>
    <name evidence="7" type="ORF">WKV44_10360</name>
</gene>
<dbReference type="RefSeq" id="WP_420070393.1">
    <property type="nucleotide sequence ID" value="NZ_JBCHKQ010000007.1"/>
</dbReference>
<comment type="caution">
    <text evidence="7">The sequence shown here is derived from an EMBL/GenBank/DDBJ whole genome shotgun (WGS) entry which is preliminary data.</text>
</comment>
<dbReference type="InterPro" id="IPR014016">
    <property type="entry name" value="UvrD-like_ATP-bd"/>
</dbReference>
<feature type="domain" description="UvrD-like helicase ATP-binding" evidence="6">
    <location>
        <begin position="1"/>
        <end position="150"/>
    </location>
</feature>
<dbReference type="PANTHER" id="PTHR11070">
    <property type="entry name" value="UVRD / RECB / PCRA DNA HELICASE FAMILY MEMBER"/>
    <property type="match status" value="1"/>
</dbReference>
<dbReference type="EMBL" id="JBCHKQ010000007">
    <property type="protein sequence ID" value="MEM5948941.1"/>
    <property type="molecule type" value="Genomic_DNA"/>
</dbReference>
<dbReference type="PANTHER" id="PTHR11070:SF63">
    <property type="entry name" value="DNA HELICASE IV"/>
    <property type="match status" value="1"/>
</dbReference>
<comment type="caution">
    <text evidence="5">Lacks conserved residue(s) required for the propagation of feature annotation.</text>
</comment>
<keyword evidence="4 5" id="KW-0067">ATP-binding</keyword>
<dbReference type="InterPro" id="IPR000212">
    <property type="entry name" value="DNA_helicase_UvrD/REP"/>
</dbReference>
<keyword evidence="2 5" id="KW-0378">Hydrolase</keyword>
<evidence type="ECO:0000256" key="3">
    <source>
        <dbReference type="ARBA" id="ARBA00022806"/>
    </source>
</evidence>
<keyword evidence="3 5" id="KW-0347">Helicase</keyword>
<dbReference type="Gene3D" id="3.40.50.300">
    <property type="entry name" value="P-loop containing nucleotide triphosphate hydrolases"/>
    <property type="match status" value="1"/>
</dbReference>
<accession>A0ABU9UE44</accession>
<evidence type="ECO:0000256" key="5">
    <source>
        <dbReference type="PROSITE-ProRule" id="PRU00560"/>
    </source>
</evidence>
<sequence>MKSNNYTIDDLLIRNDDTEDSFHRQRNELFIEIIQPIYERYENHLKEIRPIPEIDFSDLINKATTYITNGQYNKEFKYVIIDEFQDISIDRYKLVKAIKENNPACKLFCVGDDWQSICRFSGSDIALFKEFEEYFGFTVKSKIETTYRFHNPLLNLSSEFIQKNPNQAKKELRGTSNSKSTTYQIKYSISDNQDDTNTL</sequence>